<dbReference type="AlphaFoldDB" id="A0A2U3B967"/>
<dbReference type="RefSeq" id="WP_109319838.1">
    <property type="nucleotide sequence ID" value="NZ_QFWT01000005.1"/>
</dbReference>
<dbReference type="OrthoDB" id="1778624at2"/>
<dbReference type="InterPro" id="IPR003500">
    <property type="entry name" value="RpiB_LacA_LacB"/>
</dbReference>
<sequence>MKIAIGSDHVGYKMKELIMEYLENQGIEIIDMGADSEERTDYPAYGLAVCFF</sequence>
<evidence type="ECO:0000313" key="2">
    <source>
        <dbReference type="EMBL" id="PWI33254.1"/>
    </source>
</evidence>
<accession>A0A2U3B967</accession>
<dbReference type="Pfam" id="PF02502">
    <property type="entry name" value="LacAB_rpiB"/>
    <property type="match status" value="1"/>
</dbReference>
<name>A0A2U3B967_9VIBR</name>
<dbReference type="Gene3D" id="3.40.1400.10">
    <property type="entry name" value="Sugar-phosphate isomerase, RpiB/LacA/LacB"/>
    <property type="match status" value="1"/>
</dbReference>
<evidence type="ECO:0008006" key="4">
    <source>
        <dbReference type="Google" id="ProtNLM"/>
    </source>
</evidence>
<organism evidence="2 3">
    <name type="scientific">Vibrio albus</name>
    <dbReference type="NCBI Taxonomy" id="2200953"/>
    <lineage>
        <taxon>Bacteria</taxon>
        <taxon>Pseudomonadati</taxon>
        <taxon>Pseudomonadota</taxon>
        <taxon>Gammaproteobacteria</taxon>
        <taxon>Vibrionales</taxon>
        <taxon>Vibrionaceae</taxon>
        <taxon>Vibrio</taxon>
    </lineage>
</organism>
<keyword evidence="3" id="KW-1185">Reference proteome</keyword>
<dbReference type="SUPFAM" id="SSF89623">
    <property type="entry name" value="Ribose/Galactose isomerase RpiB/AlsB"/>
    <property type="match status" value="1"/>
</dbReference>
<protein>
    <recommendedName>
        <fullName evidence="4">Ribose-5-phosphate isomerase</fullName>
    </recommendedName>
</protein>
<dbReference type="InterPro" id="IPR036569">
    <property type="entry name" value="RpiB_LacA_LacB_sf"/>
</dbReference>
<dbReference type="Proteomes" id="UP000245362">
    <property type="component" value="Unassembled WGS sequence"/>
</dbReference>
<dbReference type="EMBL" id="QFWT01000005">
    <property type="protein sequence ID" value="PWI33254.1"/>
    <property type="molecule type" value="Genomic_DNA"/>
</dbReference>
<comment type="similarity">
    <text evidence="1">Belongs to the LacAB/RpiB family.</text>
</comment>
<reference evidence="2 3" key="1">
    <citation type="submission" date="2018-05" db="EMBL/GenBank/DDBJ databases">
        <title>Vibrio limimaris sp. nov., isolated from marine sediment.</title>
        <authorList>
            <person name="Li C.-M."/>
        </authorList>
    </citation>
    <scope>NUCLEOTIDE SEQUENCE [LARGE SCALE GENOMIC DNA]</scope>
    <source>
        <strain evidence="2 3">E4404</strain>
    </source>
</reference>
<comment type="caution">
    <text evidence="2">The sequence shown here is derived from an EMBL/GenBank/DDBJ whole genome shotgun (WGS) entry which is preliminary data.</text>
</comment>
<dbReference type="GO" id="GO:0016861">
    <property type="term" value="F:intramolecular oxidoreductase activity, interconverting aldoses and ketoses"/>
    <property type="evidence" value="ECO:0007669"/>
    <property type="project" value="UniProtKB-ARBA"/>
</dbReference>
<dbReference type="GO" id="GO:0005975">
    <property type="term" value="P:carbohydrate metabolic process"/>
    <property type="evidence" value="ECO:0007669"/>
    <property type="project" value="InterPro"/>
</dbReference>
<proteinExistence type="inferred from homology"/>
<evidence type="ECO:0000313" key="3">
    <source>
        <dbReference type="Proteomes" id="UP000245362"/>
    </source>
</evidence>
<evidence type="ECO:0000256" key="1">
    <source>
        <dbReference type="ARBA" id="ARBA00008754"/>
    </source>
</evidence>
<gene>
    <name evidence="2" type="ORF">DI392_10365</name>
</gene>